<evidence type="ECO:0000313" key="2">
    <source>
        <dbReference type="EMBL" id="OAG26767.1"/>
    </source>
</evidence>
<keyword evidence="3" id="KW-1185">Reference proteome</keyword>
<comment type="caution">
    <text evidence="2">The sequence shown here is derived from an EMBL/GenBank/DDBJ whole genome shotgun (WGS) entry which is preliminary data.</text>
</comment>
<accession>A0A177E473</accession>
<name>A0A177E473_9BACT</name>
<keyword evidence="1" id="KW-1133">Transmembrane helix</keyword>
<feature type="transmembrane region" description="Helical" evidence="1">
    <location>
        <begin position="85"/>
        <end position="107"/>
    </location>
</feature>
<dbReference type="AlphaFoldDB" id="A0A177E473"/>
<keyword evidence="1" id="KW-0812">Transmembrane</keyword>
<evidence type="ECO:0000256" key="1">
    <source>
        <dbReference type="SAM" id="Phobius"/>
    </source>
</evidence>
<keyword evidence="1" id="KW-0472">Membrane</keyword>
<dbReference type="EMBL" id="LSFI01000070">
    <property type="protein sequence ID" value="OAG26767.1"/>
    <property type="molecule type" value="Genomic_DNA"/>
</dbReference>
<organism evidence="2 3">
    <name type="scientific">Thermodesulfatator autotrophicus</name>
    <dbReference type="NCBI Taxonomy" id="1795632"/>
    <lineage>
        <taxon>Bacteria</taxon>
        <taxon>Pseudomonadati</taxon>
        <taxon>Thermodesulfobacteriota</taxon>
        <taxon>Thermodesulfobacteria</taxon>
        <taxon>Thermodesulfobacteriales</taxon>
        <taxon>Thermodesulfatatoraceae</taxon>
        <taxon>Thermodesulfatator</taxon>
    </lineage>
</organism>
<sequence length="110" mass="12865">MTLLKERALIYWFYQKMISCLLSPSPLAEKSYFLKEPERPLQKKKIFTMRPWRVLEKQPLFLPCGKNSKKQSFYPFTRLLFGKNFLFPALTVGSALTFAPPVIVLTCKTK</sequence>
<gene>
    <name evidence="2" type="ORF">TH606_10565</name>
</gene>
<reference evidence="2 3" key="1">
    <citation type="submission" date="2016-02" db="EMBL/GenBank/DDBJ databases">
        <title>Draft genome sequence of Thermodesulfatator sp. S606.</title>
        <authorList>
            <person name="Lai Q."/>
            <person name="Cao J."/>
            <person name="Dupont S."/>
            <person name="Shao Z."/>
            <person name="Jebbar M."/>
            <person name="Alain K."/>
        </authorList>
    </citation>
    <scope>NUCLEOTIDE SEQUENCE [LARGE SCALE GENOMIC DNA]</scope>
    <source>
        <strain evidence="2 3">S606</strain>
    </source>
</reference>
<evidence type="ECO:0000313" key="3">
    <source>
        <dbReference type="Proteomes" id="UP000076964"/>
    </source>
</evidence>
<proteinExistence type="predicted"/>
<dbReference type="Proteomes" id="UP000076964">
    <property type="component" value="Unassembled WGS sequence"/>
</dbReference>
<protein>
    <submittedName>
        <fullName evidence="2">Uncharacterized protein</fullName>
    </submittedName>
</protein>